<dbReference type="EMBL" id="JANBPG010000025">
    <property type="protein sequence ID" value="KAJ1901504.1"/>
    <property type="molecule type" value="Genomic_DNA"/>
</dbReference>
<evidence type="ECO:0000313" key="2">
    <source>
        <dbReference type="Proteomes" id="UP001150581"/>
    </source>
</evidence>
<protein>
    <submittedName>
        <fullName evidence="1">Uncharacterized protein</fullName>
    </submittedName>
</protein>
<accession>A0ACC1IV89</accession>
<reference evidence="1" key="1">
    <citation type="submission" date="2022-07" db="EMBL/GenBank/DDBJ databases">
        <title>Phylogenomic reconstructions and comparative analyses of Kickxellomycotina fungi.</title>
        <authorList>
            <person name="Reynolds N.K."/>
            <person name="Stajich J.E."/>
            <person name="Barry K."/>
            <person name="Grigoriev I.V."/>
            <person name="Crous P."/>
            <person name="Smith M.E."/>
        </authorList>
    </citation>
    <scope>NUCLEOTIDE SEQUENCE</scope>
    <source>
        <strain evidence="1">Benny 63K</strain>
    </source>
</reference>
<comment type="caution">
    <text evidence="1">The sequence shown here is derived from an EMBL/GenBank/DDBJ whole genome shotgun (WGS) entry which is preliminary data.</text>
</comment>
<organism evidence="1 2">
    <name type="scientific">Kickxella alabastrina</name>
    <dbReference type="NCBI Taxonomy" id="61397"/>
    <lineage>
        <taxon>Eukaryota</taxon>
        <taxon>Fungi</taxon>
        <taxon>Fungi incertae sedis</taxon>
        <taxon>Zoopagomycota</taxon>
        <taxon>Kickxellomycotina</taxon>
        <taxon>Kickxellomycetes</taxon>
        <taxon>Kickxellales</taxon>
        <taxon>Kickxellaceae</taxon>
        <taxon>Kickxella</taxon>
    </lineage>
</organism>
<evidence type="ECO:0000313" key="1">
    <source>
        <dbReference type="EMBL" id="KAJ1901504.1"/>
    </source>
</evidence>
<dbReference type="Proteomes" id="UP001150581">
    <property type="component" value="Unassembled WGS sequence"/>
</dbReference>
<proteinExistence type="predicted"/>
<name>A0ACC1IV89_9FUNG</name>
<sequence length="414" mass="46462">MRMRVSAHTLSPDDWQRIEAVMTELHAQGQVDRFARSHQAVFRQVHGQAAFFPFHRRFVIEFENLGRQIDPEFTIPYWDTTLDARNPAASPLLRNETLGGNGRGPNGCVMDGIQANWIMDSPNTHCIRRRYSAGARMNPWTPAEIITSYIQTNNRLSRFRENIEFSIHGATHLGLGGDAATMFAPNDFFFFMHHANLDRLWWIWQNNQDAMFDYNGPGPNGEATLDDVIPQNRMLSFGGERVEDVMVLGYGNVCYIYDSAPRAPGSYPSQRTIDDFDESLPGRVIHGSEPVSRLPMFSGSSDLAGRGLEITRIHKALGENSDLQAFFPQVASMEPSRLEVAMAAGAGAVTAAVSAGASRAMGKCGQRKRIIYPARMSNAWIKMHGFDFERVEQVHREACRLIDLLNNSTYVSPY</sequence>
<gene>
    <name evidence="1" type="ORF">LPJ66_000727</name>
</gene>
<keyword evidence="2" id="KW-1185">Reference proteome</keyword>